<dbReference type="Pfam" id="PF14900">
    <property type="entry name" value="DUF4493"/>
    <property type="match status" value="1"/>
</dbReference>
<evidence type="ECO:0000313" key="4">
    <source>
        <dbReference type="Proteomes" id="UP000757103"/>
    </source>
</evidence>
<evidence type="ECO:0000256" key="1">
    <source>
        <dbReference type="SAM" id="SignalP"/>
    </source>
</evidence>
<dbReference type="Pfam" id="PF13201">
    <property type="entry name" value="PCMD"/>
    <property type="match status" value="1"/>
</dbReference>
<evidence type="ECO:0000259" key="2">
    <source>
        <dbReference type="Pfam" id="PF13201"/>
    </source>
</evidence>
<feature type="chain" id="PRO_5037563769" evidence="1">
    <location>
        <begin position="24"/>
        <end position="703"/>
    </location>
</feature>
<reference evidence="3" key="1">
    <citation type="journal article" date="2021" name="PeerJ">
        <title>Extensive microbial diversity within the chicken gut microbiome revealed by metagenomics and culture.</title>
        <authorList>
            <person name="Gilroy R."/>
            <person name="Ravi A."/>
            <person name="Getino M."/>
            <person name="Pursley I."/>
            <person name="Horton D.L."/>
            <person name="Alikhan N.F."/>
            <person name="Baker D."/>
            <person name="Gharbi K."/>
            <person name="Hall N."/>
            <person name="Watson M."/>
            <person name="Adriaenssens E.M."/>
            <person name="Foster-Nyarko E."/>
            <person name="Jarju S."/>
            <person name="Secka A."/>
            <person name="Antonio M."/>
            <person name="Oren A."/>
            <person name="Chaudhuri R.R."/>
            <person name="La Ragione R."/>
            <person name="Hildebrand F."/>
            <person name="Pallen M.J."/>
        </authorList>
    </citation>
    <scope>NUCLEOTIDE SEQUENCE</scope>
    <source>
        <strain evidence="3">CHK121-7720</strain>
    </source>
</reference>
<dbReference type="InterPro" id="IPR003961">
    <property type="entry name" value="FN3_dom"/>
</dbReference>
<gene>
    <name evidence="3" type="ORF">K8U91_03870</name>
</gene>
<reference evidence="3" key="2">
    <citation type="submission" date="2021-09" db="EMBL/GenBank/DDBJ databases">
        <authorList>
            <person name="Gilroy R."/>
        </authorList>
    </citation>
    <scope>NUCLEOTIDE SEQUENCE</scope>
    <source>
        <strain evidence="3">CHK121-7720</strain>
    </source>
</reference>
<dbReference type="InterPro" id="IPR027840">
    <property type="entry name" value="DUF4493"/>
</dbReference>
<dbReference type="PROSITE" id="PS51257">
    <property type="entry name" value="PROKAR_LIPOPROTEIN"/>
    <property type="match status" value="1"/>
</dbReference>
<proteinExistence type="predicted"/>
<dbReference type="AlphaFoldDB" id="A0A921MQS9"/>
<dbReference type="Gene3D" id="2.60.120.890">
    <property type="entry name" value="BT2081, beta-jelly-roll domain"/>
    <property type="match status" value="1"/>
</dbReference>
<feature type="signal peptide" evidence="1">
    <location>
        <begin position="1"/>
        <end position="23"/>
    </location>
</feature>
<dbReference type="InterPro" id="IPR038653">
    <property type="entry name" value="Put_CMD_sf"/>
</dbReference>
<dbReference type="InterPro" id="IPR013783">
    <property type="entry name" value="Ig-like_fold"/>
</dbReference>
<organism evidence="3 4">
    <name type="scientific">Barnesiella viscericola</name>
    <dbReference type="NCBI Taxonomy" id="397865"/>
    <lineage>
        <taxon>Bacteria</taxon>
        <taxon>Pseudomonadati</taxon>
        <taxon>Bacteroidota</taxon>
        <taxon>Bacteroidia</taxon>
        <taxon>Bacteroidales</taxon>
        <taxon>Barnesiellaceae</taxon>
        <taxon>Barnesiella</taxon>
    </lineage>
</organism>
<dbReference type="Gene3D" id="2.60.40.10">
    <property type="entry name" value="Immunoglobulins"/>
    <property type="match status" value="1"/>
</dbReference>
<dbReference type="InterPro" id="IPR036116">
    <property type="entry name" value="FN3_sf"/>
</dbReference>
<dbReference type="SUPFAM" id="SSF49265">
    <property type="entry name" value="Fibronectin type III"/>
    <property type="match status" value="1"/>
</dbReference>
<dbReference type="InterPro" id="IPR025112">
    <property type="entry name" value="PCMD"/>
</dbReference>
<dbReference type="RefSeq" id="WP_273305641.1">
    <property type="nucleotide sequence ID" value="NZ_DYUD01000012.1"/>
</dbReference>
<dbReference type="EMBL" id="DYUD01000012">
    <property type="protein sequence ID" value="HJG88600.1"/>
    <property type="molecule type" value="Genomic_DNA"/>
</dbReference>
<protein>
    <submittedName>
        <fullName evidence="3">PCMD domain-containing protein</fullName>
    </submittedName>
</protein>
<comment type="caution">
    <text evidence="3">The sequence shown here is derived from an EMBL/GenBank/DDBJ whole genome shotgun (WGS) entry which is preliminary data.</text>
</comment>
<name>A0A921MQS9_9BACT</name>
<feature type="domain" description="Putative carbohydrate metabolism" evidence="2">
    <location>
        <begin position="478"/>
        <end position="701"/>
    </location>
</feature>
<keyword evidence="1" id="KW-0732">Signal</keyword>
<dbReference type="Proteomes" id="UP000757103">
    <property type="component" value="Unassembled WGS sequence"/>
</dbReference>
<evidence type="ECO:0000313" key="3">
    <source>
        <dbReference type="EMBL" id="HJG88600.1"/>
    </source>
</evidence>
<dbReference type="CDD" id="cd00063">
    <property type="entry name" value="FN3"/>
    <property type="match status" value="1"/>
</dbReference>
<sequence length="703" mass="76341">MRLHSKKYWACALLLTALFGACKEDDMTVGEGSVQLRVSVSDNVTVVTRAVDSGIYASMQTRIYSSKGLIRYYDAETPMPPTLNLASGAYHAFVLAGDSVPAAFNKPYYTGSTDFTVRGGETTSASVTCTIANTLATVAFDPSLDEVVSNYKVKIFTTSGELYFTPATVDSVGYFLFDTRDRSLGWTFEGEKTDGNSYTQSGIVEDVTRATKYAFSFNFDPESAATGGTFLDVKVNESTVDSTHNVIITQRPQIVGDKFNLGDPIYYETNSGSETALWINAATELKRAWISCDKLTALGFPTDSVDLLGTDEALIAKFQSRGISCQHTYQQEKDLSNTKITLAESLVKSLPSDEYTFTIQAVDKSGKDNTATLSIVVSDAIVVTEEPDRASIWAHRATLRGSLVKATSEPLSFQYRQTGTDSWTSVPATLSGSSLSAEVTGLTPGVTYEYQAVAGSQASVKTATFTTESATALPNSSFENWQTLSSSAMVLYGPGEEMFWDSGNHGSATLNKNVTTPDETYKHSGRYSVKMQSQFVGVLGIGKFAAGNLFVGQYLRTDGTDGVLSFGRPFTSRPTKLKGYIKYTPGTVDYSSTAELAKGATDIGSVYIAIGDWSEPIEIRTKDKKLFDKNDEKIIAYGEWDLTTATQGADGGLLEFEIPLDYRSLDRIPSYLVLVASASKYGDYFTGSSGSTMWIDDLELIYE</sequence>
<accession>A0A921MQS9</accession>